<protein>
    <submittedName>
        <fullName evidence="1">Uncharacterized protein</fullName>
    </submittedName>
</protein>
<dbReference type="AlphaFoldDB" id="A0A5Y8U7F4"/>
<name>A0A5Y8U7F4_CAMJU</name>
<gene>
    <name evidence="1" type="ORF">FZJ66_08755</name>
</gene>
<proteinExistence type="predicted"/>
<comment type="caution">
    <text evidence="1">The sequence shown here is derived from an EMBL/GenBank/DDBJ whole genome shotgun (WGS) entry which is preliminary data.</text>
</comment>
<reference evidence="1" key="1">
    <citation type="submission" date="2019-08" db="EMBL/GenBank/DDBJ databases">
        <authorList>
            <person name="Ashton P.M."/>
            <person name="Dallman T."/>
            <person name="Nair S."/>
            <person name="De Pinna E."/>
            <person name="Peters T."/>
            <person name="Grant K."/>
        </authorList>
    </citation>
    <scope>NUCLEOTIDE SEQUENCE</scope>
    <source>
        <strain evidence="1">277677</strain>
    </source>
</reference>
<accession>A0A5Y8U7F4</accession>
<organism evidence="1">
    <name type="scientific">Campylobacter jejuni</name>
    <dbReference type="NCBI Taxonomy" id="197"/>
    <lineage>
        <taxon>Bacteria</taxon>
        <taxon>Pseudomonadati</taxon>
        <taxon>Campylobacterota</taxon>
        <taxon>Epsilonproteobacteria</taxon>
        <taxon>Campylobacterales</taxon>
        <taxon>Campylobacteraceae</taxon>
        <taxon>Campylobacter</taxon>
    </lineage>
</organism>
<sequence length="111" mass="13668">MTINQKTAIRINQDFKEKYNQLWRKNCLLRENEKRLEKLKPLEEIFIKVCNTVHNLSWFFYNDLKKQDAYYSYCLKIAFKVYSDGFKSEYQLKKMIKQEIKKDIEIRKQSI</sequence>
<dbReference type="EMBL" id="AAKBJC010000021">
    <property type="protein sequence ID" value="ECQ5433421.1"/>
    <property type="molecule type" value="Genomic_DNA"/>
</dbReference>
<evidence type="ECO:0000313" key="1">
    <source>
        <dbReference type="EMBL" id="ECQ5433421.1"/>
    </source>
</evidence>